<keyword evidence="2" id="KW-0677">Repeat</keyword>
<dbReference type="EMBL" id="WVTA01000013">
    <property type="protein sequence ID" value="KAK3202819.1"/>
    <property type="molecule type" value="Genomic_DNA"/>
</dbReference>
<sequence length="536" mass="58141">MPDSMSIDVDQQQQHRQSQRDPAQPSYVLRGHTAHIHSVQIVRRNTCLLTGDADGWLVCWTLDTKRPLAVWKAHDAAILGTAEWGPDKIITHGRDNALRIWQLNGPPASYSTVLPVDSADAHRPKPWLLHSLPVNTLNFCAFAVCYQNSHAHLQIPRSVSPHPPTSSSETIYIAVPGRDDKKAEVYQFPDEKLICVVPRVEASETGMVMTLKLTHHRPSNNILVIAGYEGGFTAVHVVPRPTTGKRKLNLDVARTIYLSQPHTQPVLSLDALPDGSAYFTSSADAVIAAHRVPELPLDTLVSDDGTEESATGVVHPQTTNGDDGSAAAEHAVMTNDEDSEALATAKDIKPSSSASSRDSSPPALSFSKTRPPPAAPSNSSVPHASGLSTLLAAAPPQSIPTSASEIPAVVTVQAPYKISNTKHAGQQSLRVRSDGRLFITGGWDSRVRIYSTRTLKEMAVLKWHKEGVYAAGFGEIINGEDSENSVEQPVDGASESVVRRETGLKKLQRQREEVIRGKHWAVAGAKDGRVSLWEVF</sequence>
<feature type="repeat" description="WD" evidence="7">
    <location>
        <begin position="29"/>
        <end position="70"/>
    </location>
</feature>
<feature type="region of interest" description="Disordered" evidence="8">
    <location>
        <begin position="1"/>
        <end position="24"/>
    </location>
</feature>
<feature type="region of interest" description="Disordered" evidence="8">
    <location>
        <begin position="299"/>
        <end position="383"/>
    </location>
</feature>
<evidence type="ECO:0000256" key="7">
    <source>
        <dbReference type="PROSITE-ProRule" id="PRU00221"/>
    </source>
</evidence>
<accession>A0AAN6RD85</accession>
<dbReference type="InterPro" id="IPR036322">
    <property type="entry name" value="WD40_repeat_dom_sf"/>
</dbReference>
<name>A0AAN6RD85_9PLEO</name>
<dbReference type="PROSITE" id="PS50082">
    <property type="entry name" value="WD_REPEATS_2"/>
    <property type="match status" value="1"/>
</dbReference>
<dbReference type="PANTHER" id="PTHR19854:SF1">
    <property type="entry name" value="GUANINE NUCLEOTIDE-BINDING PROTEIN SUBUNIT BETA-LIKE PROTEIN 1"/>
    <property type="match status" value="1"/>
</dbReference>
<dbReference type="Gene3D" id="2.130.10.10">
    <property type="entry name" value="YVTN repeat-like/Quinoprotein amine dehydrogenase"/>
    <property type="match status" value="3"/>
</dbReference>
<evidence type="ECO:0000256" key="3">
    <source>
        <dbReference type="ARBA" id="ARBA00037338"/>
    </source>
</evidence>
<evidence type="ECO:0000256" key="8">
    <source>
        <dbReference type="SAM" id="MobiDB-lite"/>
    </source>
</evidence>
<comment type="function">
    <text evidence="3">Component of the ASTRA complex involved in chromatin remodeling.</text>
</comment>
<evidence type="ECO:0000313" key="9">
    <source>
        <dbReference type="EMBL" id="KAK3202819.1"/>
    </source>
</evidence>
<evidence type="ECO:0000256" key="2">
    <source>
        <dbReference type="ARBA" id="ARBA00022737"/>
    </source>
</evidence>
<evidence type="ECO:0000256" key="5">
    <source>
        <dbReference type="ARBA" id="ARBA00038749"/>
    </source>
</evidence>
<comment type="similarity">
    <text evidence="4">Belongs to the WD repeat ASA1 family.</text>
</comment>
<keyword evidence="1 7" id="KW-0853">WD repeat</keyword>
<proteinExistence type="inferred from homology"/>
<dbReference type="InterPro" id="IPR001680">
    <property type="entry name" value="WD40_rpt"/>
</dbReference>
<organism evidence="9 10">
    <name type="scientific">Pseudopithomyces chartarum</name>
    <dbReference type="NCBI Taxonomy" id="1892770"/>
    <lineage>
        <taxon>Eukaryota</taxon>
        <taxon>Fungi</taxon>
        <taxon>Dikarya</taxon>
        <taxon>Ascomycota</taxon>
        <taxon>Pezizomycotina</taxon>
        <taxon>Dothideomycetes</taxon>
        <taxon>Pleosporomycetidae</taxon>
        <taxon>Pleosporales</taxon>
        <taxon>Massarineae</taxon>
        <taxon>Didymosphaeriaceae</taxon>
        <taxon>Pseudopithomyces</taxon>
    </lineage>
</organism>
<dbReference type="AlphaFoldDB" id="A0AAN6RD85"/>
<comment type="caution">
    <text evidence="9">The sequence shown here is derived from an EMBL/GenBank/DDBJ whole genome shotgun (WGS) entry which is preliminary data.</text>
</comment>
<evidence type="ECO:0000313" key="10">
    <source>
        <dbReference type="Proteomes" id="UP001280581"/>
    </source>
</evidence>
<dbReference type="SMART" id="SM00320">
    <property type="entry name" value="WD40"/>
    <property type="match status" value="5"/>
</dbReference>
<reference evidence="9 10" key="1">
    <citation type="submission" date="2021-02" db="EMBL/GenBank/DDBJ databases">
        <title>Genome assembly of Pseudopithomyces chartarum.</title>
        <authorList>
            <person name="Jauregui R."/>
            <person name="Singh J."/>
            <person name="Voisey C."/>
        </authorList>
    </citation>
    <scope>NUCLEOTIDE SEQUENCE [LARGE SCALE GENOMIC DNA]</scope>
    <source>
        <strain evidence="9 10">AGR01</strain>
    </source>
</reference>
<comment type="subunit">
    <text evidence="5">Component of the ASTRA chromatin remodeling machinery complex.</text>
</comment>
<feature type="compositionally biased region" description="Low complexity" evidence="8">
    <location>
        <begin position="350"/>
        <end position="367"/>
    </location>
</feature>
<evidence type="ECO:0000256" key="1">
    <source>
        <dbReference type="ARBA" id="ARBA00022574"/>
    </source>
</evidence>
<dbReference type="Proteomes" id="UP001280581">
    <property type="component" value="Unassembled WGS sequence"/>
</dbReference>
<dbReference type="SUPFAM" id="SSF50978">
    <property type="entry name" value="WD40 repeat-like"/>
    <property type="match status" value="1"/>
</dbReference>
<dbReference type="PANTHER" id="PTHR19854">
    <property type="entry name" value="TRANSDUCIN BETA-LIKE 3"/>
    <property type="match status" value="1"/>
</dbReference>
<keyword evidence="10" id="KW-1185">Reference proteome</keyword>
<dbReference type="Pfam" id="PF00400">
    <property type="entry name" value="WD40"/>
    <property type="match status" value="2"/>
</dbReference>
<dbReference type="InterPro" id="IPR015943">
    <property type="entry name" value="WD40/YVTN_repeat-like_dom_sf"/>
</dbReference>
<evidence type="ECO:0000256" key="6">
    <source>
        <dbReference type="ARBA" id="ARBA00040563"/>
    </source>
</evidence>
<evidence type="ECO:0000256" key="4">
    <source>
        <dbReference type="ARBA" id="ARBA00037931"/>
    </source>
</evidence>
<gene>
    <name evidence="9" type="ORF">GRF29_154g882658</name>
</gene>
<protein>
    <recommendedName>
        <fullName evidence="6">ASTRA-associated protein 1</fullName>
    </recommendedName>
</protein>